<dbReference type="OrthoDB" id="7986506at2759"/>
<dbReference type="EMBL" id="BGPR01003717">
    <property type="protein sequence ID" value="GBM91590.1"/>
    <property type="molecule type" value="Genomic_DNA"/>
</dbReference>
<dbReference type="AlphaFoldDB" id="A0A4Y2JNG7"/>
<evidence type="ECO:0000313" key="1">
    <source>
        <dbReference type="EMBL" id="GBM91590.1"/>
    </source>
</evidence>
<organism evidence="1 2">
    <name type="scientific">Araneus ventricosus</name>
    <name type="common">Orbweaver spider</name>
    <name type="synonym">Epeira ventricosa</name>
    <dbReference type="NCBI Taxonomy" id="182803"/>
    <lineage>
        <taxon>Eukaryota</taxon>
        <taxon>Metazoa</taxon>
        <taxon>Ecdysozoa</taxon>
        <taxon>Arthropoda</taxon>
        <taxon>Chelicerata</taxon>
        <taxon>Arachnida</taxon>
        <taxon>Araneae</taxon>
        <taxon>Araneomorphae</taxon>
        <taxon>Entelegynae</taxon>
        <taxon>Araneoidea</taxon>
        <taxon>Araneidae</taxon>
        <taxon>Araneus</taxon>
    </lineage>
</organism>
<gene>
    <name evidence="1" type="ORF">AVEN_164197_1</name>
</gene>
<accession>A0A4Y2JNG7</accession>
<protein>
    <submittedName>
        <fullName evidence="1">Uncharacterized protein</fullName>
    </submittedName>
</protein>
<reference evidence="1 2" key="1">
    <citation type="journal article" date="2019" name="Sci. Rep.">
        <title>Orb-weaving spider Araneus ventricosus genome elucidates the spidroin gene catalogue.</title>
        <authorList>
            <person name="Kono N."/>
            <person name="Nakamura H."/>
            <person name="Ohtoshi R."/>
            <person name="Moran D.A.P."/>
            <person name="Shinohara A."/>
            <person name="Yoshida Y."/>
            <person name="Fujiwara M."/>
            <person name="Mori M."/>
            <person name="Tomita M."/>
            <person name="Arakawa K."/>
        </authorList>
    </citation>
    <scope>NUCLEOTIDE SEQUENCE [LARGE SCALE GENOMIC DNA]</scope>
</reference>
<proteinExistence type="predicted"/>
<dbReference type="Proteomes" id="UP000499080">
    <property type="component" value="Unassembled WGS sequence"/>
</dbReference>
<name>A0A4Y2JNG7_ARAVE</name>
<keyword evidence="2" id="KW-1185">Reference proteome</keyword>
<sequence length="97" mass="11040">MSLQNLSVMGCNEANVNTDWKRKVIRFLETYIGRPSQSNVSMLHTNELPLRHLILEIDGSTKGPYSYSGPIGLLLNECEKFQLSNLIKLTVLFSLWI</sequence>
<evidence type="ECO:0000313" key="2">
    <source>
        <dbReference type="Proteomes" id="UP000499080"/>
    </source>
</evidence>
<comment type="caution">
    <text evidence="1">The sequence shown here is derived from an EMBL/GenBank/DDBJ whole genome shotgun (WGS) entry which is preliminary data.</text>
</comment>